<sequence length="110" mass="12050">MALELIAQAEEVPLNDTVVVEHGGEQVLLARTAFGVFAVENRCSHAYQELHGGKVKKVMIFCPLHGAGFDLRNGCPKGKLTDKPIKAWHCEETEEGIAVDLSIRLDPPED</sequence>
<dbReference type="PATRIC" id="fig|874156.12.peg.2563"/>
<dbReference type="STRING" id="874156.GCA_001021555_02574"/>
<evidence type="ECO:0000256" key="3">
    <source>
        <dbReference type="ARBA" id="ARBA00023004"/>
    </source>
</evidence>
<name>A0A0H0XRJ9_9SPHN</name>
<dbReference type="RefSeq" id="WP_047094397.1">
    <property type="nucleotide sequence ID" value="NZ_LBHU01000004.1"/>
</dbReference>
<keyword evidence="2" id="KW-0479">Metal-binding</keyword>
<dbReference type="EMBL" id="LBHU01000004">
    <property type="protein sequence ID" value="KLI62880.1"/>
    <property type="molecule type" value="Genomic_DNA"/>
</dbReference>
<keyword evidence="4" id="KW-0411">Iron-sulfur</keyword>
<keyword evidence="1" id="KW-0001">2Fe-2S</keyword>
<dbReference type="PROSITE" id="PS51296">
    <property type="entry name" value="RIESKE"/>
    <property type="match status" value="1"/>
</dbReference>
<dbReference type="OrthoDB" id="9800167at2"/>
<dbReference type="GO" id="GO:0051537">
    <property type="term" value="F:2 iron, 2 sulfur cluster binding"/>
    <property type="evidence" value="ECO:0007669"/>
    <property type="project" value="UniProtKB-KW"/>
</dbReference>
<dbReference type="Proteomes" id="UP000053455">
    <property type="component" value="Unassembled WGS sequence"/>
</dbReference>
<dbReference type="SUPFAM" id="SSF50022">
    <property type="entry name" value="ISP domain"/>
    <property type="match status" value="1"/>
</dbReference>
<proteinExistence type="predicted"/>
<dbReference type="Pfam" id="PF00355">
    <property type="entry name" value="Rieske"/>
    <property type="match status" value="1"/>
</dbReference>
<accession>A0A0H0XRJ9</accession>
<comment type="caution">
    <text evidence="6">The sequence shown here is derived from an EMBL/GenBank/DDBJ whole genome shotgun (WGS) entry which is preliminary data.</text>
</comment>
<dbReference type="Gene3D" id="2.102.10.10">
    <property type="entry name" value="Rieske [2Fe-2S] iron-sulphur domain"/>
    <property type="match status" value="1"/>
</dbReference>
<keyword evidence="3" id="KW-0408">Iron</keyword>
<evidence type="ECO:0000259" key="5">
    <source>
        <dbReference type="PROSITE" id="PS51296"/>
    </source>
</evidence>
<evidence type="ECO:0000256" key="2">
    <source>
        <dbReference type="ARBA" id="ARBA00022723"/>
    </source>
</evidence>
<protein>
    <recommendedName>
        <fullName evidence="5">Rieske domain-containing protein</fullName>
    </recommendedName>
</protein>
<reference evidence="6 7" key="1">
    <citation type="submission" date="2015-04" db="EMBL/GenBank/DDBJ databases">
        <title>The draft genome sequence of Erythrobacter marinus HWDM-33.</title>
        <authorList>
            <person name="Zhuang L."/>
            <person name="Liu Y."/>
            <person name="Shao Z."/>
        </authorList>
    </citation>
    <scope>NUCLEOTIDE SEQUENCE [LARGE SCALE GENOMIC DNA]</scope>
    <source>
        <strain evidence="6 7">HWDM-33</strain>
    </source>
</reference>
<organism evidence="6 7">
    <name type="scientific">Aurantiacibacter marinus</name>
    <dbReference type="NCBI Taxonomy" id="874156"/>
    <lineage>
        <taxon>Bacteria</taxon>
        <taxon>Pseudomonadati</taxon>
        <taxon>Pseudomonadota</taxon>
        <taxon>Alphaproteobacteria</taxon>
        <taxon>Sphingomonadales</taxon>
        <taxon>Erythrobacteraceae</taxon>
        <taxon>Aurantiacibacter</taxon>
    </lineage>
</organism>
<dbReference type="GO" id="GO:0046872">
    <property type="term" value="F:metal ion binding"/>
    <property type="evidence" value="ECO:0007669"/>
    <property type="project" value="UniProtKB-KW"/>
</dbReference>
<evidence type="ECO:0000256" key="1">
    <source>
        <dbReference type="ARBA" id="ARBA00022714"/>
    </source>
</evidence>
<keyword evidence="7" id="KW-1185">Reference proteome</keyword>
<dbReference type="InterPro" id="IPR036922">
    <property type="entry name" value="Rieske_2Fe-2S_sf"/>
</dbReference>
<evidence type="ECO:0000313" key="6">
    <source>
        <dbReference type="EMBL" id="KLI62880.1"/>
    </source>
</evidence>
<feature type="domain" description="Rieske" evidence="5">
    <location>
        <begin position="3"/>
        <end position="99"/>
    </location>
</feature>
<dbReference type="AlphaFoldDB" id="A0A0H0XRJ9"/>
<dbReference type="InterPro" id="IPR017941">
    <property type="entry name" value="Rieske_2Fe-2S"/>
</dbReference>
<gene>
    <name evidence="6" type="ORF">AAV99_12455</name>
</gene>
<evidence type="ECO:0000256" key="4">
    <source>
        <dbReference type="ARBA" id="ARBA00023014"/>
    </source>
</evidence>
<evidence type="ECO:0000313" key="7">
    <source>
        <dbReference type="Proteomes" id="UP000053455"/>
    </source>
</evidence>